<dbReference type="InterPro" id="IPR019734">
    <property type="entry name" value="TPR_rpt"/>
</dbReference>
<dbReference type="Gene3D" id="1.25.40.10">
    <property type="entry name" value="Tetratricopeptide repeat domain"/>
    <property type="match status" value="3"/>
</dbReference>
<dbReference type="Pfam" id="PF13181">
    <property type="entry name" value="TPR_8"/>
    <property type="match status" value="3"/>
</dbReference>
<evidence type="ECO:0000313" key="2">
    <source>
        <dbReference type="Proteomes" id="UP000471501"/>
    </source>
</evidence>
<keyword evidence="2" id="KW-1185">Reference proteome</keyword>
<dbReference type="EMBL" id="WSTB01000006">
    <property type="protein sequence ID" value="MWB95181.1"/>
    <property type="molecule type" value="Genomic_DNA"/>
</dbReference>
<dbReference type="SMART" id="SM00028">
    <property type="entry name" value="TPR"/>
    <property type="match status" value="5"/>
</dbReference>
<gene>
    <name evidence="1" type="ORF">GON26_12490</name>
</gene>
<protein>
    <submittedName>
        <fullName evidence="1">Tetratricopeptide repeat protein</fullName>
    </submittedName>
</protein>
<sequence>MDKLKHISLSQLGLYNPQRLDDETVEILFVVRQKYFQLLMDKINKEKSNSIPQHYLFIGQRGMGKSTLLKRLEVELRKQNSKFIPLLFPEEQYNLNKLSEFWLNSLDALADVLELLKRKEEVKLIDSKVKELGNIKDEEDLAKQAFQFLIEMSKKIDRRAVLLIDNMSFIFDRLDKNEQHVLRAWLMQNDAPILVGASAVEIEDTFNYGAPFYDAFQISYLNKLSFEELLEVLNNLAKVTNAQEVLINIHEEIARLKTIHQLTGGNPRTAVMLFKIIIKGFSKEINDDLEALLDEITPLYKARFEELSIQMQIIVDAIALNWDPINLEQLRTETRLENNQLSPQLKRLVELGWIEKLDAYKSKGSAYQISERFFNIWFLMRRSSRRQKKELYCLSKFLETFYGDDLHTVAMNSLLRESRSLNQITLNLAMAEVVKDKKLKKQLKDKCQKDLRDEAKENPNIYEQFGLENNINIDNQKNQEYINFEEYLLEEIGKNENNAEAWFKLANVYQNLNKNLESKKAYLKTIELNDKIGAAWNNLGNLYWHEFLLNDKAEEAYLKAIEIDASETDSLFNLALFYHSELDKYEEAEKLYLAVIKRNANDSEAWVNLGALYMLNLQNYDKAEKAFLNAIKINPNKSAVWNVLGNLYQDHLQDYDKAEKAYQRAIELQLDSNVPKYNLVFLYRDKMNKIPQAEEYFSKLEIDEMSADSYWLNKTLFELYHRNEGIAKDDIEKAFNKVQQSLPLTTQDDWWRFGAVTIKLGYGTWFLGILEAKGFDTLLAPYYVAIKALTEIDTLGYLNSRAVEIREPAKRIMKIMEKY</sequence>
<dbReference type="Pfam" id="PF13424">
    <property type="entry name" value="TPR_12"/>
    <property type="match status" value="1"/>
</dbReference>
<name>A0A6I4NLY7_9FLAO</name>
<dbReference type="AlphaFoldDB" id="A0A6I4NLY7"/>
<accession>A0A6I4NLY7</accession>
<reference evidence="1 2" key="1">
    <citation type="submission" date="2019-12" db="EMBL/GenBank/DDBJ databases">
        <authorList>
            <person name="Kim Y.S."/>
        </authorList>
    </citation>
    <scope>NUCLEOTIDE SEQUENCE [LARGE SCALE GENOMIC DNA]</scope>
    <source>
        <strain evidence="1 2">GA093</strain>
    </source>
</reference>
<dbReference type="PANTHER" id="PTHR12558">
    <property type="entry name" value="CELL DIVISION CYCLE 16,23,27"/>
    <property type="match status" value="1"/>
</dbReference>
<dbReference type="InterPro" id="IPR027417">
    <property type="entry name" value="P-loop_NTPase"/>
</dbReference>
<dbReference type="PANTHER" id="PTHR12558:SF13">
    <property type="entry name" value="CELL DIVISION CYCLE PROTEIN 27 HOMOLOG"/>
    <property type="match status" value="1"/>
</dbReference>
<dbReference type="InterPro" id="IPR011990">
    <property type="entry name" value="TPR-like_helical_dom_sf"/>
</dbReference>
<organism evidence="1 2">
    <name type="scientific">Flavobacterium hydrocarbonoxydans</name>
    <dbReference type="NCBI Taxonomy" id="2683249"/>
    <lineage>
        <taxon>Bacteria</taxon>
        <taxon>Pseudomonadati</taxon>
        <taxon>Bacteroidota</taxon>
        <taxon>Flavobacteriia</taxon>
        <taxon>Flavobacteriales</taxon>
        <taxon>Flavobacteriaceae</taxon>
        <taxon>Flavobacterium</taxon>
    </lineage>
</organism>
<dbReference type="RefSeq" id="WP_160375099.1">
    <property type="nucleotide sequence ID" value="NZ_WSTB01000006.1"/>
</dbReference>
<dbReference type="SUPFAM" id="SSF46785">
    <property type="entry name" value="Winged helix' DNA-binding domain"/>
    <property type="match status" value="1"/>
</dbReference>
<dbReference type="Proteomes" id="UP000471501">
    <property type="component" value="Unassembled WGS sequence"/>
</dbReference>
<dbReference type="SUPFAM" id="SSF48452">
    <property type="entry name" value="TPR-like"/>
    <property type="match status" value="1"/>
</dbReference>
<dbReference type="Gene3D" id="3.40.50.300">
    <property type="entry name" value="P-loop containing nucleotide triphosphate hydrolases"/>
    <property type="match status" value="1"/>
</dbReference>
<dbReference type="SUPFAM" id="SSF52540">
    <property type="entry name" value="P-loop containing nucleoside triphosphate hydrolases"/>
    <property type="match status" value="1"/>
</dbReference>
<proteinExistence type="predicted"/>
<comment type="caution">
    <text evidence="1">The sequence shown here is derived from an EMBL/GenBank/DDBJ whole genome shotgun (WGS) entry which is preliminary data.</text>
</comment>
<evidence type="ECO:0000313" key="1">
    <source>
        <dbReference type="EMBL" id="MWB95181.1"/>
    </source>
</evidence>
<dbReference type="InterPro" id="IPR036390">
    <property type="entry name" value="WH_DNA-bd_sf"/>
</dbReference>